<feature type="non-terminal residue" evidence="3">
    <location>
        <position position="663"/>
    </location>
</feature>
<organism evidence="3 4">
    <name type="scientific">Candidatus Woesebacteria bacterium GW2011_GWA1_41_7</name>
    <dbReference type="NCBI Taxonomy" id="1618556"/>
    <lineage>
        <taxon>Bacteria</taxon>
        <taxon>Candidatus Woeseibacteriota</taxon>
    </lineage>
</organism>
<gene>
    <name evidence="3" type="ORF">UU74_C0013G0017</name>
</gene>
<feature type="region of interest" description="Disordered" evidence="2">
    <location>
        <begin position="1"/>
        <end position="29"/>
    </location>
</feature>
<evidence type="ECO:0000313" key="3">
    <source>
        <dbReference type="EMBL" id="KKS18010.1"/>
    </source>
</evidence>
<protein>
    <submittedName>
        <fullName evidence="3">Uncharacterized protein</fullName>
    </submittedName>
</protein>
<comment type="caution">
    <text evidence="3">The sequence shown here is derived from an EMBL/GenBank/DDBJ whole genome shotgun (WGS) entry which is preliminary data.</text>
</comment>
<keyword evidence="1" id="KW-0175">Coiled coil</keyword>
<evidence type="ECO:0000256" key="2">
    <source>
        <dbReference type="SAM" id="MobiDB-lite"/>
    </source>
</evidence>
<proteinExistence type="predicted"/>
<reference evidence="3 4" key="1">
    <citation type="journal article" date="2015" name="Nature">
        <title>rRNA introns, odd ribosomes, and small enigmatic genomes across a large radiation of phyla.</title>
        <authorList>
            <person name="Brown C.T."/>
            <person name="Hug L.A."/>
            <person name="Thomas B.C."/>
            <person name="Sharon I."/>
            <person name="Castelle C.J."/>
            <person name="Singh A."/>
            <person name="Wilkins M.J."/>
            <person name="Williams K.H."/>
            <person name="Banfield J.F."/>
        </authorList>
    </citation>
    <scope>NUCLEOTIDE SEQUENCE [LARGE SCALE GENOMIC DNA]</scope>
</reference>
<dbReference type="AlphaFoldDB" id="A0A0G0WZ50"/>
<accession>A0A0G0WZ50</accession>
<dbReference type="Proteomes" id="UP000033969">
    <property type="component" value="Unassembled WGS sequence"/>
</dbReference>
<sequence length="663" mass="75190">MPDGMSPENKPQSSMDYMRSYGKPADLPADNVSMQAAKDFPQPESRANVPDIRMQLGGRGDEQNELNVMDLIRAMSGRAATSGLEKFSSGLQGIAEAKKTIDTIEAGLTSGIYVGDDKDNKEIEQQKTKEKLNVLRENLQKRYNSVQEQSIGVVNDLFTVSIDQKKNAYPYDHRTAELTIRTILETAQALQNEEWADDPELSPWLKRMEKDATWMSGFLQVSVAESASAPYYFDVVMQLQVLKERYKAFITSEDLRNMHQKELPGLEFSNDEQATISEKNIGLVVNEKYRVPENPAPGEEGRLLGNKENVGLRELGVRMIDSSFAMRMKIAAVSQADFLAANPEETTFMDNNLKPEELAFYKELLWRKDKDKGYILAPHVVSKDGEKRESSAYLEALLLTNAEERLNKIIAGGVVNKDSAISELVKDVKSVALERISYWKSRDKGDIVSQLATLITKQGLYEDYAFLNVYKYCWQYVWKVDNDGKITEKDKIDIGSIYSYSGDAYSLYYMRRAAQYDKQSNSRTQLLLPTSKTGRKEVELLPYDKMPKYVPGLSGDQDRFLAEQWNFLFGDDPVFVKARRDLGYQDIPKKVAKKLTDWAVAWKTPYSSKYVEDGTTEYELIIPHLMPPGLDIACFLDTLTDKGTKLYKDGGESVWKSMVKGKR</sequence>
<name>A0A0G0WZ50_9BACT</name>
<evidence type="ECO:0000256" key="1">
    <source>
        <dbReference type="SAM" id="Coils"/>
    </source>
</evidence>
<feature type="coiled-coil region" evidence="1">
    <location>
        <begin position="118"/>
        <end position="149"/>
    </location>
</feature>
<dbReference type="EMBL" id="LCBU01000013">
    <property type="protein sequence ID" value="KKS18010.1"/>
    <property type="molecule type" value="Genomic_DNA"/>
</dbReference>
<evidence type="ECO:0000313" key="4">
    <source>
        <dbReference type="Proteomes" id="UP000033969"/>
    </source>
</evidence>